<dbReference type="Proteomes" id="UP000449547">
    <property type="component" value="Unassembled WGS sequence"/>
</dbReference>
<proteinExistence type="predicted"/>
<dbReference type="RefSeq" id="XP_034012573.1">
    <property type="nucleotide sequence ID" value="XM_034155404.1"/>
</dbReference>
<evidence type="ECO:0000313" key="2">
    <source>
        <dbReference type="Proteomes" id="UP000449547"/>
    </source>
</evidence>
<reference evidence="1 2" key="1">
    <citation type="submission" date="2019-07" db="EMBL/GenBank/DDBJ databases">
        <title>Genome assembly of two rare yeast pathogens: Diutina rugosa and Trichomonascus ciferrii.</title>
        <authorList>
            <person name="Mixao V."/>
            <person name="Saus E."/>
            <person name="Hansen A."/>
            <person name="Lass-Flor C."/>
            <person name="Gabaldon T."/>
        </authorList>
    </citation>
    <scope>NUCLEOTIDE SEQUENCE [LARGE SCALE GENOMIC DNA]</scope>
    <source>
        <strain evidence="1 2">CBS 613</strain>
    </source>
</reference>
<dbReference type="VEuPathDB" id="FungiDB:DIURU_002721"/>
<sequence length="647" mass="73006">MVEDPVTFDYLPLEIQRHVLWFLDVPSVCRACVAFAASRGAQAAADILADEVVEVCPTSLPGSEDDIDFALLAQLPPCKVFVNVSFGRWRGVVARLNQVKSFRSLEVTLDGDYDPLSGNFRFLRHPIDKLNLKYLTISDYDIPNCVKSLTVHSCEVAYSFMRHLENLETLSISGMAFPPSLPESLVDVTLPDDWAITFDPFCLPNLTATNIAISGDLCWQKMTKLTNYFIPCESKLTELKHIVVGDKRGLDSFKSSKCPNLETVWVSRSTFLHPWDTDASVLFTEAQMAKLTELMLFDYHISDFTPFSSLKVARVILNEPLTENLPLPPTLTDFEIDTAYPIEGIPPQLKSLLVINLNENDKSDVVIDAPNIRKLVWCNYHNLTLKCPRLTDFSVSTVTGKMELDAPNLVKLDFQPFDQYYPFEKHPLLSTLDLHGDTWKDIVVPHPLQSLVLNDVVLETLEVDAKRVEIVDSIMTGRVIIKADSVYTDIAMHDADVSIDCRILETPIMYPVSYTGVEQLTLLESDDPVECDFFENFTKLTHLELQSLKIECSQLSPLVIPASVKSLTLVNCTSDEFWFHFEDETQLEYLGITYWNNSDDDTSKEEINVAYFTQETLGLTAMPPSYYCPGLKGGVVTQFKRPRIEMA</sequence>
<dbReference type="AlphaFoldDB" id="A0A642UVX1"/>
<gene>
    <name evidence="1" type="ORF">DIURU_002721</name>
</gene>
<accession>A0A642UVX1</accession>
<keyword evidence="2" id="KW-1185">Reference proteome</keyword>
<name>A0A642UVX1_DIURU</name>
<dbReference type="InterPro" id="IPR032675">
    <property type="entry name" value="LRR_dom_sf"/>
</dbReference>
<organism evidence="1 2">
    <name type="scientific">Diutina rugosa</name>
    <name type="common">Yeast</name>
    <name type="synonym">Candida rugosa</name>
    <dbReference type="NCBI Taxonomy" id="5481"/>
    <lineage>
        <taxon>Eukaryota</taxon>
        <taxon>Fungi</taxon>
        <taxon>Dikarya</taxon>
        <taxon>Ascomycota</taxon>
        <taxon>Saccharomycotina</taxon>
        <taxon>Pichiomycetes</taxon>
        <taxon>Debaryomycetaceae</taxon>
        <taxon>Diutina</taxon>
    </lineage>
</organism>
<dbReference type="SUPFAM" id="SSF52047">
    <property type="entry name" value="RNI-like"/>
    <property type="match status" value="1"/>
</dbReference>
<dbReference type="GeneID" id="54781372"/>
<evidence type="ECO:0000313" key="1">
    <source>
        <dbReference type="EMBL" id="KAA8902825.1"/>
    </source>
</evidence>
<dbReference type="Gene3D" id="3.80.10.10">
    <property type="entry name" value="Ribonuclease Inhibitor"/>
    <property type="match status" value="1"/>
</dbReference>
<comment type="caution">
    <text evidence="1">The sequence shown here is derived from an EMBL/GenBank/DDBJ whole genome shotgun (WGS) entry which is preliminary data.</text>
</comment>
<protein>
    <submittedName>
        <fullName evidence="1">Uncharacterized protein</fullName>
    </submittedName>
</protein>
<dbReference type="EMBL" id="SWFT01000082">
    <property type="protein sequence ID" value="KAA8902825.1"/>
    <property type="molecule type" value="Genomic_DNA"/>
</dbReference>